<dbReference type="NCBIfam" id="NF041494">
    <property type="entry name" value="MobH"/>
    <property type="match status" value="1"/>
</dbReference>
<evidence type="ECO:0000256" key="1">
    <source>
        <dbReference type="SAM" id="MobiDB-lite"/>
    </source>
</evidence>
<feature type="compositionally biased region" description="Polar residues" evidence="1">
    <location>
        <begin position="659"/>
        <end position="675"/>
    </location>
</feature>
<feature type="region of interest" description="Disordered" evidence="1">
    <location>
        <begin position="486"/>
        <end position="535"/>
    </location>
</feature>
<dbReference type="Proteomes" id="UP000714380">
    <property type="component" value="Unassembled WGS sequence"/>
</dbReference>
<dbReference type="EMBL" id="JAEDAH010000105">
    <property type="protein sequence ID" value="MCA6065404.1"/>
    <property type="molecule type" value="Genomic_DNA"/>
</dbReference>
<sequence>MIGRLITLLTKRSSPEKAHVSPAPDTRLDRAIFKNDLQKSLPPADPAKLIAMNKDLIDQAYRHLGLSECEFNRYYVSVVCSFAEYVQLLPASEKHHHNGVGGLFRHSLEVGTAAARFTLGKSFCGGLAGDIRVRSKVRWPVAVTIAAMLHDIGKAIYDIKVVGATSGDEWRPFKCSLYEFAQREEYFASWRGTRTHKMHEMAGVSLINKVVSADVLDWLNQGDPQIIPTMISGIAGIEVSEQPSLHEIVVKADRESVSAYQSYGEAIQIELPVSESVHPAAVAAQQQIATGEPKALPDGAMGASGNAKRIVTTPSSEQLLKVLPEAFAAGDVVVNIRDRDRGLFWVDESSGTAWATWPQLYNAAVSLFEKEAFTAYPKNPGQFFDMLEIAGVVQKIEGEYAINSSIKPENGRAFKLKLARLASSNLMDLLKRYKTQLVEIKPEILGIALSDSELVIPPTKVIANTEVAKSELNASKEGRRITVDRAEEVPDEAVSDDPSVCAQSDAKADQKTARSSGEEENTPPDDNGRISSSGIVDGSELGDLLDEIGSAIKSRRLATEYTHLIDGCICLNWPASAEFLGEDADDVVLHLTQGRKLAKRSDSEKIEVKPSGVSRIKVGKKTITVLAISKPVSSALIGQYSLFSDGNLELDQTNVSREVSVSSTAVTDLNSNSIKPSRGKSDRTANSSGTLKANKDDDVDEQSSEAKEASSEVKNDDPPRQRQAESRLILNAIDNFLSSNYGDYSSRVSLVGKMVQVNGFPEVYLKASSAMPSIPAAKLNLFLQSEFIAKRQRGSVFFMKKNLPNLMGKINNDAK</sequence>
<dbReference type="Pfam" id="PF07514">
    <property type="entry name" value="TraI_2"/>
    <property type="match status" value="1"/>
</dbReference>
<keyword evidence="4" id="KW-1185">Reference proteome</keyword>
<feature type="region of interest" description="Disordered" evidence="1">
    <location>
        <begin position="659"/>
        <end position="722"/>
    </location>
</feature>
<feature type="domain" description="Uncharacterised" evidence="2">
    <location>
        <begin position="45"/>
        <end position="266"/>
    </location>
</feature>
<feature type="compositionally biased region" description="Basic and acidic residues" evidence="1">
    <location>
        <begin position="704"/>
        <end position="722"/>
    </location>
</feature>
<reference evidence="3 4" key="1">
    <citation type="submission" date="2020-12" db="EMBL/GenBank/DDBJ databases">
        <title>Novel Thalassolituus-related marine hydrocarbonoclastic bacteria mediated algae-derived hydrocarbons mineralization in twilight zone of the northern South China Sea.</title>
        <authorList>
            <person name="Dong C."/>
        </authorList>
    </citation>
    <scope>NUCLEOTIDE SEQUENCE [LARGE SCALE GENOMIC DNA]</scope>
    <source>
        <strain evidence="3 4">IMCC1826</strain>
    </source>
</reference>
<accession>A0ABS7ZUI2</accession>
<name>A0ABS7ZUI2_9GAMM</name>
<evidence type="ECO:0000259" key="2">
    <source>
        <dbReference type="Pfam" id="PF07514"/>
    </source>
</evidence>
<dbReference type="RefSeq" id="WP_225677308.1">
    <property type="nucleotide sequence ID" value="NZ_JAEDAH010000105.1"/>
</dbReference>
<proteinExistence type="predicted"/>
<organism evidence="3 4">
    <name type="scientific">Thalassolituus marinus</name>
    <dbReference type="NCBI Taxonomy" id="671053"/>
    <lineage>
        <taxon>Bacteria</taxon>
        <taxon>Pseudomonadati</taxon>
        <taxon>Pseudomonadota</taxon>
        <taxon>Gammaproteobacteria</taxon>
        <taxon>Oceanospirillales</taxon>
        <taxon>Oceanospirillaceae</taxon>
        <taxon>Thalassolituus</taxon>
    </lineage>
</organism>
<protein>
    <submittedName>
        <fullName evidence="3">TraI domain-containing protein</fullName>
    </submittedName>
</protein>
<evidence type="ECO:0000313" key="3">
    <source>
        <dbReference type="EMBL" id="MCA6065404.1"/>
    </source>
</evidence>
<gene>
    <name evidence="3" type="ORF">I9W95_17540</name>
</gene>
<dbReference type="Gene3D" id="1.10.3210.40">
    <property type="match status" value="1"/>
</dbReference>
<comment type="caution">
    <text evidence="3">The sequence shown here is derived from an EMBL/GenBank/DDBJ whole genome shotgun (WGS) entry which is preliminary data.</text>
</comment>
<dbReference type="InterPro" id="IPR011119">
    <property type="entry name" value="Unchr_helicase_relaxase_TraI"/>
</dbReference>
<evidence type="ECO:0000313" key="4">
    <source>
        <dbReference type="Proteomes" id="UP000714380"/>
    </source>
</evidence>